<dbReference type="InterPro" id="IPR027417">
    <property type="entry name" value="P-loop_NTPase"/>
</dbReference>
<evidence type="ECO:0000256" key="4">
    <source>
        <dbReference type="ARBA" id="ARBA00022763"/>
    </source>
</evidence>
<dbReference type="EMBL" id="CP003360">
    <property type="protein sequence ID" value="AFM27259.1"/>
    <property type="molecule type" value="Genomic_DNA"/>
</dbReference>
<evidence type="ECO:0000256" key="10">
    <source>
        <dbReference type="RuleBase" id="RU003756"/>
    </source>
</evidence>
<dbReference type="InterPro" id="IPR016151">
    <property type="entry name" value="DNA_mismatch_repair_MutS_N"/>
</dbReference>
<dbReference type="CDD" id="cd03284">
    <property type="entry name" value="ABC_MutS1"/>
    <property type="match status" value="1"/>
</dbReference>
<dbReference type="PANTHER" id="PTHR11361:SF34">
    <property type="entry name" value="DNA MISMATCH REPAIR PROTEIN MSH1, MITOCHONDRIAL"/>
    <property type="match status" value="1"/>
</dbReference>
<comment type="function">
    <text evidence="8 9">This protein is involved in the repair of mismatches in DNA. It is possible that it carries out the mismatch recognition step. This protein has a weak ATPase activity.</text>
</comment>
<evidence type="ECO:0000256" key="5">
    <source>
        <dbReference type="ARBA" id="ARBA00022840"/>
    </source>
</evidence>
<dbReference type="GO" id="GO:0003684">
    <property type="term" value="F:damaged DNA binding"/>
    <property type="evidence" value="ECO:0007669"/>
    <property type="project" value="UniProtKB-UniRule"/>
</dbReference>
<evidence type="ECO:0000256" key="11">
    <source>
        <dbReference type="SAM" id="Coils"/>
    </source>
</evidence>
<evidence type="ECO:0000256" key="6">
    <source>
        <dbReference type="ARBA" id="ARBA00023125"/>
    </source>
</evidence>
<keyword evidence="15" id="KW-1185">Reference proteome</keyword>
<dbReference type="Pfam" id="PF00488">
    <property type="entry name" value="MutS_V"/>
    <property type="match status" value="1"/>
</dbReference>
<dbReference type="HOGENOM" id="CLU_002472_4_0_7"/>
<evidence type="ECO:0000256" key="3">
    <source>
        <dbReference type="ARBA" id="ARBA00022741"/>
    </source>
</evidence>
<keyword evidence="5 9" id="KW-0067">ATP-binding</keyword>
<dbReference type="InterPro" id="IPR007696">
    <property type="entry name" value="DNA_mismatch_repair_MutS_core"/>
</dbReference>
<dbReference type="InterPro" id="IPR017261">
    <property type="entry name" value="DNA_mismatch_repair_MutS/MSH"/>
</dbReference>
<feature type="region of interest" description="Disordered" evidence="12">
    <location>
        <begin position="806"/>
        <end position="834"/>
    </location>
</feature>
<dbReference type="NCBIfam" id="TIGR01070">
    <property type="entry name" value="mutS1"/>
    <property type="match status" value="1"/>
</dbReference>
<dbReference type="PIRSF" id="PIRSF037677">
    <property type="entry name" value="DNA_mis_repair_Msh6"/>
    <property type="match status" value="1"/>
</dbReference>
<keyword evidence="6 9" id="KW-0238">DNA-binding</keyword>
<dbReference type="SMART" id="SM00534">
    <property type="entry name" value="MUTSac"/>
    <property type="match status" value="1"/>
</dbReference>
<dbReference type="KEGG" id="dti:Desti_4635"/>
<comment type="similarity">
    <text evidence="1 9 10">Belongs to the DNA mismatch repair MutS family.</text>
</comment>
<dbReference type="SMART" id="SM00533">
    <property type="entry name" value="MUTSd"/>
    <property type="match status" value="1"/>
</dbReference>
<evidence type="ECO:0000256" key="2">
    <source>
        <dbReference type="ARBA" id="ARBA00021982"/>
    </source>
</evidence>
<dbReference type="Pfam" id="PF01624">
    <property type="entry name" value="MutS_I"/>
    <property type="match status" value="1"/>
</dbReference>
<keyword evidence="11" id="KW-0175">Coiled coil</keyword>
<dbReference type="GO" id="GO:0140664">
    <property type="term" value="F:ATP-dependent DNA damage sensor activity"/>
    <property type="evidence" value="ECO:0007669"/>
    <property type="project" value="InterPro"/>
</dbReference>
<evidence type="ECO:0000259" key="13">
    <source>
        <dbReference type="PROSITE" id="PS00486"/>
    </source>
</evidence>
<evidence type="ECO:0000256" key="9">
    <source>
        <dbReference type="HAMAP-Rule" id="MF_00096"/>
    </source>
</evidence>
<evidence type="ECO:0000256" key="1">
    <source>
        <dbReference type="ARBA" id="ARBA00006271"/>
    </source>
</evidence>
<feature type="coiled-coil region" evidence="11">
    <location>
        <begin position="508"/>
        <end position="535"/>
    </location>
</feature>
<evidence type="ECO:0000313" key="14">
    <source>
        <dbReference type="EMBL" id="AFM27259.1"/>
    </source>
</evidence>
<dbReference type="Pfam" id="PF05190">
    <property type="entry name" value="MutS_IV"/>
    <property type="match status" value="1"/>
</dbReference>
<organism evidence="14 15">
    <name type="scientific">Desulfomonile tiedjei (strain ATCC 49306 / DSM 6799 / DCB-1)</name>
    <dbReference type="NCBI Taxonomy" id="706587"/>
    <lineage>
        <taxon>Bacteria</taxon>
        <taxon>Pseudomonadati</taxon>
        <taxon>Thermodesulfobacteriota</taxon>
        <taxon>Desulfomonilia</taxon>
        <taxon>Desulfomonilales</taxon>
        <taxon>Desulfomonilaceae</taxon>
        <taxon>Desulfomonile</taxon>
    </lineage>
</organism>
<dbReference type="InterPro" id="IPR007861">
    <property type="entry name" value="DNA_mismatch_repair_MutS_clamp"/>
</dbReference>
<dbReference type="Proteomes" id="UP000006055">
    <property type="component" value="Chromosome"/>
</dbReference>
<dbReference type="GO" id="GO:0005829">
    <property type="term" value="C:cytosol"/>
    <property type="evidence" value="ECO:0007669"/>
    <property type="project" value="TreeGrafter"/>
</dbReference>
<dbReference type="NCBIfam" id="NF003810">
    <property type="entry name" value="PRK05399.1"/>
    <property type="match status" value="1"/>
</dbReference>
<dbReference type="InterPro" id="IPR007695">
    <property type="entry name" value="DNA_mismatch_repair_MutS-lik_N"/>
</dbReference>
<dbReference type="HAMAP" id="MF_00096">
    <property type="entry name" value="MutS"/>
    <property type="match status" value="1"/>
</dbReference>
<dbReference type="Pfam" id="PF05192">
    <property type="entry name" value="MutS_III"/>
    <property type="match status" value="1"/>
</dbReference>
<dbReference type="SUPFAM" id="SSF52540">
    <property type="entry name" value="P-loop containing nucleoside triphosphate hydrolases"/>
    <property type="match status" value="1"/>
</dbReference>
<evidence type="ECO:0000313" key="15">
    <source>
        <dbReference type="Proteomes" id="UP000006055"/>
    </source>
</evidence>
<dbReference type="PANTHER" id="PTHR11361">
    <property type="entry name" value="DNA MISMATCH REPAIR PROTEIN MUTS FAMILY MEMBER"/>
    <property type="match status" value="1"/>
</dbReference>
<dbReference type="GO" id="GO:0030983">
    <property type="term" value="F:mismatched DNA binding"/>
    <property type="evidence" value="ECO:0007669"/>
    <property type="project" value="InterPro"/>
</dbReference>
<protein>
    <recommendedName>
        <fullName evidence="2 9">DNA mismatch repair protein MutS</fullName>
    </recommendedName>
</protein>
<dbReference type="PATRIC" id="fig|706587.4.peg.5248"/>
<keyword evidence="7 9" id="KW-0234">DNA repair</keyword>
<dbReference type="Pfam" id="PF05188">
    <property type="entry name" value="MutS_II"/>
    <property type="match status" value="1"/>
</dbReference>
<dbReference type="Gene3D" id="1.10.1420.10">
    <property type="match status" value="2"/>
</dbReference>
<dbReference type="Gene3D" id="3.40.50.300">
    <property type="entry name" value="P-loop containing nucleotide triphosphate hydrolases"/>
    <property type="match status" value="1"/>
</dbReference>
<feature type="domain" description="DNA mismatch repair proteins mutS family" evidence="13">
    <location>
        <begin position="692"/>
        <end position="708"/>
    </location>
</feature>
<dbReference type="FunFam" id="3.40.50.300:FF:000870">
    <property type="entry name" value="MutS protein homolog 4"/>
    <property type="match status" value="1"/>
</dbReference>
<dbReference type="InterPro" id="IPR036678">
    <property type="entry name" value="MutS_con_dom_sf"/>
</dbReference>
<reference evidence="15" key="1">
    <citation type="submission" date="2012-06" db="EMBL/GenBank/DDBJ databases">
        <title>Complete sequence of chromosome of Desulfomonile tiedjei DSM 6799.</title>
        <authorList>
            <person name="Lucas S."/>
            <person name="Copeland A."/>
            <person name="Lapidus A."/>
            <person name="Glavina del Rio T."/>
            <person name="Dalin E."/>
            <person name="Tice H."/>
            <person name="Bruce D."/>
            <person name="Goodwin L."/>
            <person name="Pitluck S."/>
            <person name="Peters L."/>
            <person name="Ovchinnikova G."/>
            <person name="Zeytun A."/>
            <person name="Lu M."/>
            <person name="Kyrpides N."/>
            <person name="Mavromatis K."/>
            <person name="Ivanova N."/>
            <person name="Brettin T."/>
            <person name="Detter J.C."/>
            <person name="Han C."/>
            <person name="Larimer F."/>
            <person name="Land M."/>
            <person name="Hauser L."/>
            <person name="Markowitz V."/>
            <person name="Cheng J.-F."/>
            <person name="Hugenholtz P."/>
            <person name="Woyke T."/>
            <person name="Wu D."/>
            <person name="Spring S."/>
            <person name="Schroeder M."/>
            <person name="Brambilla E."/>
            <person name="Klenk H.-P."/>
            <person name="Eisen J.A."/>
        </authorList>
    </citation>
    <scope>NUCLEOTIDE SEQUENCE [LARGE SCALE GENOMIC DNA]</scope>
    <source>
        <strain evidence="15">ATCC 49306 / DSM 6799 / DCB-1</strain>
    </source>
</reference>
<dbReference type="InterPro" id="IPR045076">
    <property type="entry name" value="MutS"/>
</dbReference>
<dbReference type="AlphaFoldDB" id="I4CCG8"/>
<dbReference type="GO" id="GO:0006298">
    <property type="term" value="P:mismatch repair"/>
    <property type="evidence" value="ECO:0007669"/>
    <property type="project" value="UniProtKB-UniRule"/>
</dbReference>
<dbReference type="InterPro" id="IPR005748">
    <property type="entry name" value="DNA_mismatch_repair_MutS"/>
</dbReference>
<dbReference type="Gene3D" id="3.30.420.110">
    <property type="entry name" value="MutS, connector domain"/>
    <property type="match status" value="1"/>
</dbReference>
<sequence>MIESNLTPMMRQYRENKERHPDAILLFRMGDFYEMFFDDAIKASKILEIALTSRDKNKEESVPMCGFPHHAASGYISRLLASGERVAVCDQMEDPRKAKGIVRREVTRVLTPGLHEESEILKADEHHFVVALAFQGKDLALAAFDLSTGDLLVTEPPGTALALQELQRLDPKEVLVAERQAETLQAFLDSSQFYVHFVEEWMTEPRSCSDVLRQQYEVQNLEGFGFSDDSAPAVAAGTIINYVRQTRYEAPIHLKPPRVYHLGNYMVLDRSTTRNLEIFTNLKDGGTSGTLLKLLDRTLTAMGARTIRSWTAYPLLDLREIHRRIDAVSAFVDSTITRGELRDALKGIGDLERIAGKISLRSANPRDLVYLRNSCEKIPVVLKLLSGVESELVGELRNADDLSYVAHAIASVLVDAPPVSLKDGGLIRDGYNQELDELRSISHKGKEWIAAIEAREKEETGIPNLKVGYNRVFGYYIEVTKSYQSKVPASYIRKQTLANAERYITDDLKEYENKVLNAQERIVEIEEEIFNLLRTRLLEVIGRIQATASAIGTLDAILSLAETAAVRGYVRPTVHEGDEIKILDGRHPVVETFDSRETYVPNDVILNRTSDQILIITGPNMAGKSTYMRQTALIVIMGQMGGFVPASEAQIGLVDRIFTRIGAADYLAYGQSTFMVEMNETADILHNASVRSLVLLDEVGRGTSTFDGLSIAWAVTEYLHDRADGGPRTLFATHYHELVDIPLVKERVRNFNIAVKEWKDRIVFLRKIVPGGCSRSYGIQVAKLAGIPDAVVGRAQEILSNLEKEELDPGGRPRISRKREPKKKANGPRQGELFGYAGDDLIRELEKLDPNTLTPLQALTLLSDWKSRYS</sequence>
<dbReference type="Gene3D" id="3.40.1170.10">
    <property type="entry name" value="DNA repair protein MutS, domain I"/>
    <property type="match status" value="1"/>
</dbReference>
<evidence type="ECO:0000256" key="7">
    <source>
        <dbReference type="ARBA" id="ARBA00023204"/>
    </source>
</evidence>
<evidence type="ECO:0000256" key="12">
    <source>
        <dbReference type="SAM" id="MobiDB-lite"/>
    </source>
</evidence>
<name>I4CCG8_DESTA</name>
<dbReference type="InterPro" id="IPR036187">
    <property type="entry name" value="DNA_mismatch_repair_MutS_sf"/>
</dbReference>
<dbReference type="GO" id="GO:0005524">
    <property type="term" value="F:ATP binding"/>
    <property type="evidence" value="ECO:0007669"/>
    <property type="project" value="UniProtKB-UniRule"/>
</dbReference>
<evidence type="ECO:0000256" key="8">
    <source>
        <dbReference type="ARBA" id="ARBA00024647"/>
    </source>
</evidence>
<feature type="compositionally biased region" description="Basic residues" evidence="12">
    <location>
        <begin position="814"/>
        <end position="826"/>
    </location>
</feature>
<dbReference type="SUPFAM" id="SSF55271">
    <property type="entry name" value="DNA repair protein MutS, domain I"/>
    <property type="match status" value="1"/>
</dbReference>
<keyword evidence="4 9" id="KW-0227">DNA damage</keyword>
<dbReference type="InterPro" id="IPR000432">
    <property type="entry name" value="DNA_mismatch_repair_MutS_C"/>
</dbReference>
<dbReference type="eggNOG" id="COG0249">
    <property type="taxonomic scope" value="Bacteria"/>
</dbReference>
<dbReference type="FunFam" id="3.40.1170.10:FF:000001">
    <property type="entry name" value="DNA mismatch repair protein MutS"/>
    <property type="match status" value="1"/>
</dbReference>
<keyword evidence="3 9" id="KW-0547">Nucleotide-binding</keyword>
<dbReference type="PROSITE" id="PS00486">
    <property type="entry name" value="DNA_MISMATCH_REPAIR_2"/>
    <property type="match status" value="1"/>
</dbReference>
<dbReference type="InterPro" id="IPR007860">
    <property type="entry name" value="DNA_mmatch_repair_MutS_con_dom"/>
</dbReference>
<accession>I4CCG8</accession>
<feature type="binding site" evidence="9">
    <location>
        <begin position="618"/>
        <end position="625"/>
    </location>
    <ligand>
        <name>ATP</name>
        <dbReference type="ChEBI" id="CHEBI:30616"/>
    </ligand>
</feature>
<dbReference type="STRING" id="706587.Desti_4635"/>
<dbReference type="SUPFAM" id="SSF53150">
    <property type="entry name" value="DNA repair protein MutS, domain II"/>
    <property type="match status" value="1"/>
</dbReference>
<dbReference type="SUPFAM" id="SSF48334">
    <property type="entry name" value="DNA repair protein MutS, domain III"/>
    <property type="match status" value="1"/>
</dbReference>
<dbReference type="FunFam" id="1.10.1420.10:FF:000001">
    <property type="entry name" value="DNA mismatch repair protein MutS"/>
    <property type="match status" value="1"/>
</dbReference>
<proteinExistence type="inferred from homology"/>
<gene>
    <name evidence="9" type="primary">mutS</name>
    <name evidence="14" type="ordered locus">Desti_4635</name>
</gene>